<gene>
    <name evidence="8" type="ORF">AUEXF2481DRAFT_26734</name>
</gene>
<dbReference type="OMA" id="APWIMIN"/>
<dbReference type="EMBL" id="KL584752">
    <property type="protein sequence ID" value="KEQ98352.1"/>
    <property type="molecule type" value="Genomic_DNA"/>
</dbReference>
<evidence type="ECO:0000256" key="1">
    <source>
        <dbReference type="ARBA" id="ARBA00000885"/>
    </source>
</evidence>
<evidence type="ECO:0000256" key="5">
    <source>
        <dbReference type="PROSITE-ProRule" id="PRU00104"/>
    </source>
</evidence>
<organism evidence="8 9">
    <name type="scientific">Aureobasidium subglaciale (strain EXF-2481)</name>
    <name type="common">Aureobasidium pullulans var. subglaciale</name>
    <dbReference type="NCBI Taxonomy" id="1043005"/>
    <lineage>
        <taxon>Eukaryota</taxon>
        <taxon>Fungi</taxon>
        <taxon>Dikarya</taxon>
        <taxon>Ascomycota</taxon>
        <taxon>Pezizomycotina</taxon>
        <taxon>Dothideomycetes</taxon>
        <taxon>Dothideomycetidae</taxon>
        <taxon>Dothideales</taxon>
        <taxon>Saccotheciaceae</taxon>
        <taxon>Aureobasidium</taxon>
    </lineage>
</organism>
<dbReference type="Gene3D" id="3.30.2410.10">
    <property type="entry name" value="Hect, E3 ligase catalytic domain"/>
    <property type="match status" value="1"/>
</dbReference>
<feature type="domain" description="HECT" evidence="7">
    <location>
        <begin position="524"/>
        <end position="946"/>
    </location>
</feature>
<evidence type="ECO:0000256" key="3">
    <source>
        <dbReference type="ARBA" id="ARBA00022679"/>
    </source>
</evidence>
<sequence length="946" mass="106844">MAVVLASLADASHHLCPYLPSRLPAIVTDLQERLDNKSIVQQLFDSQSLRNFHLIEDAEPLTSTQDEDASEPISARPMSCDDLIELCEASRNTLSTASGLNHCGPASFELISARLSSMFSSFSCLALCFSDNPMGVCGDLDIPHCAIHRTRLHNALETVHALGSDASNVVFDSMWKSLEPLFESPFDTSKRSPRIFQTFPSDRKGSHVSGVVYCAIHALTSFVPRAGRDTWAMVWSTIIHGKAYGKQRSVKPGPSSTSWLEVLDALEQESALRMAKRLIRAIGARTCLEETLSACSTEDAKPDSRLGIWRTTRRIKESVAGFLIQEEQSIRLAHFGAESRDEIRHGGELVGTTSLIWLEWLRKCFLKEWDGSLQINRWSVAGSALELIEDLWKHHGRTQLDIPAKLFTISALFEYLDVDKAAQDWLSYRSDPNIRHLLSFKFLFDTRVTTPLVRASHHILMRRAYNEADAVLHLRRRTTLQSTLQDIVYLDQRLKTAQDHYLVLKINRQSVLSDAFDQLWHRERRELLRPLRVRMGIDEGEIGHDLGGVQIEFFKLACQELFDPSYSLFSIDPLTRLAWFQPATMVPLYKYQIVGLLFALAIYNGITLPVSFPLAFYKKLLFQQPNEADFREGWPNLAGSLRFMQIYQGSVEEDLARDYVYSFDANGLNLDVCMNDPWDGWSLSDKIKLGTSMGLGRLKVMSQNPDRYHPPYLSGQSPVDDVHQQLPLNGTSNETEDSHLTSQSELAPSDASVPLQGKFEWPGWKAEVAGPGETVQPVTNDNRHDYISTYRKWVMDWSIRPQFNAFAKGFFSVMNLRPLTLLNADQFRNLVEGYNHLDIDALQQAATYNHYTAASPVVRWFWEVVKAYPQEKQKQLLEFVTASNRVPINGAASLTFVIERSDAETSALPGSSTCFGTLRLPEYESKEILARKLDIALEHSLGFGQA</sequence>
<dbReference type="Pfam" id="PF00632">
    <property type="entry name" value="HECT"/>
    <property type="match status" value="1"/>
</dbReference>
<dbReference type="AlphaFoldDB" id="A0A074YW14"/>
<evidence type="ECO:0000256" key="4">
    <source>
        <dbReference type="ARBA" id="ARBA00022786"/>
    </source>
</evidence>
<keyword evidence="9" id="KW-1185">Reference proteome</keyword>
<evidence type="ECO:0000259" key="7">
    <source>
        <dbReference type="PROSITE" id="PS50237"/>
    </source>
</evidence>
<dbReference type="InterPro" id="IPR035983">
    <property type="entry name" value="Hect_E3_ubiquitin_ligase"/>
</dbReference>
<keyword evidence="4 5" id="KW-0833">Ubl conjugation pathway</keyword>
<dbReference type="PANTHER" id="PTHR45700">
    <property type="entry name" value="UBIQUITIN-PROTEIN LIGASE E3C"/>
    <property type="match status" value="1"/>
</dbReference>
<dbReference type="EC" id="2.3.2.26" evidence="2"/>
<dbReference type="Proteomes" id="UP000030641">
    <property type="component" value="Unassembled WGS sequence"/>
</dbReference>
<evidence type="ECO:0000256" key="6">
    <source>
        <dbReference type="SAM" id="MobiDB-lite"/>
    </source>
</evidence>
<dbReference type="OrthoDB" id="5981550at2759"/>
<dbReference type="InterPro" id="IPR044611">
    <property type="entry name" value="E3A/B/C-like"/>
</dbReference>
<dbReference type="InterPro" id="IPR000569">
    <property type="entry name" value="HECT_dom"/>
</dbReference>
<evidence type="ECO:0000313" key="9">
    <source>
        <dbReference type="Proteomes" id="UP000030641"/>
    </source>
</evidence>
<protein>
    <recommendedName>
        <fullName evidence="2">HECT-type E3 ubiquitin transferase</fullName>
        <ecNumber evidence="2">2.3.2.26</ecNumber>
    </recommendedName>
</protein>
<keyword evidence="3" id="KW-0808">Transferase</keyword>
<feature type="active site" description="Glycyl thioester intermediate" evidence="5">
    <location>
        <position position="914"/>
    </location>
</feature>
<name>A0A074YW14_AURSE</name>
<dbReference type="PANTHER" id="PTHR45700:SF8">
    <property type="entry name" value="HECT-TYPE E3 UBIQUITIN TRANSFERASE"/>
    <property type="match status" value="1"/>
</dbReference>
<dbReference type="FunFam" id="3.30.2410.10:FF:000003">
    <property type="entry name" value="probable E3 ubiquitin-protein ligase HERC4 isoform X1"/>
    <property type="match status" value="1"/>
</dbReference>
<dbReference type="PROSITE" id="PS50237">
    <property type="entry name" value="HECT"/>
    <property type="match status" value="1"/>
</dbReference>
<dbReference type="GO" id="GO:0000209">
    <property type="term" value="P:protein polyubiquitination"/>
    <property type="evidence" value="ECO:0007669"/>
    <property type="project" value="InterPro"/>
</dbReference>
<dbReference type="STRING" id="1043005.A0A074YW14"/>
<dbReference type="GeneID" id="25363323"/>
<feature type="region of interest" description="Disordered" evidence="6">
    <location>
        <begin position="707"/>
        <end position="751"/>
    </location>
</feature>
<reference evidence="8 9" key="1">
    <citation type="journal article" date="2014" name="BMC Genomics">
        <title>Genome sequencing of four Aureobasidium pullulans varieties: biotechnological potential, stress tolerance, and description of new species.</title>
        <authorList>
            <person name="Gostin Ar C."/>
            <person name="Ohm R.A."/>
            <person name="Kogej T."/>
            <person name="Sonjak S."/>
            <person name="Turk M."/>
            <person name="Zajc J."/>
            <person name="Zalar P."/>
            <person name="Grube M."/>
            <person name="Sun H."/>
            <person name="Han J."/>
            <person name="Sharma A."/>
            <person name="Chiniquy J."/>
            <person name="Ngan C.Y."/>
            <person name="Lipzen A."/>
            <person name="Barry K."/>
            <person name="Grigoriev I.V."/>
            <person name="Gunde-Cimerman N."/>
        </authorList>
    </citation>
    <scope>NUCLEOTIDE SEQUENCE [LARGE SCALE GENOMIC DNA]</scope>
    <source>
        <strain evidence="8 9">EXF-2481</strain>
    </source>
</reference>
<dbReference type="SUPFAM" id="SSF56204">
    <property type="entry name" value="Hect, E3 ligase catalytic domain"/>
    <property type="match status" value="1"/>
</dbReference>
<dbReference type="RefSeq" id="XP_013346736.1">
    <property type="nucleotide sequence ID" value="XM_013491282.1"/>
</dbReference>
<dbReference type="GO" id="GO:0061630">
    <property type="term" value="F:ubiquitin protein ligase activity"/>
    <property type="evidence" value="ECO:0007669"/>
    <property type="project" value="UniProtKB-EC"/>
</dbReference>
<dbReference type="Gene3D" id="3.90.1750.10">
    <property type="entry name" value="Hect, E3 ligase catalytic domains"/>
    <property type="match status" value="1"/>
</dbReference>
<dbReference type="HOGENOM" id="CLU_001858_0_0_1"/>
<accession>A0A074YW14</accession>
<evidence type="ECO:0000256" key="2">
    <source>
        <dbReference type="ARBA" id="ARBA00012485"/>
    </source>
</evidence>
<comment type="catalytic activity">
    <reaction evidence="1">
        <text>S-ubiquitinyl-[E2 ubiquitin-conjugating enzyme]-L-cysteine + [acceptor protein]-L-lysine = [E2 ubiquitin-conjugating enzyme]-L-cysteine + N(6)-ubiquitinyl-[acceptor protein]-L-lysine.</text>
        <dbReference type="EC" id="2.3.2.26"/>
    </reaction>
</comment>
<dbReference type="SMART" id="SM00119">
    <property type="entry name" value="HECTc"/>
    <property type="match status" value="1"/>
</dbReference>
<proteinExistence type="predicted"/>
<evidence type="ECO:0000313" key="8">
    <source>
        <dbReference type="EMBL" id="KEQ98352.1"/>
    </source>
</evidence>
<dbReference type="InParanoid" id="A0A074YW14"/>